<dbReference type="Gene3D" id="3.30.730.10">
    <property type="entry name" value="AP2/ERF domain"/>
    <property type="match status" value="1"/>
</dbReference>
<keyword evidence="2" id="KW-1185">Reference proteome</keyword>
<evidence type="ECO:0008006" key="3">
    <source>
        <dbReference type="Google" id="ProtNLM"/>
    </source>
</evidence>
<sequence>MLPGVYCTRKKNHELYYRASITHMGKHISLGSFPSENDAHEAYLLAREVLSDSSKWHIEDYPKNCHLSFEKWVVLINLRDNGIYFKNPIYLKKHYFLYYIDHDLVLKFDVDDLFYYARHKILKRGGRLFVSEYGMQTGLLNRYGIKNYAVSGKDFLFINGDNTDFRYSNIEIINRYHGVSKCFNKNKPLYQAKININGYYIIGRYSTEEEAAIAYNKAVNILKNKGLNKNYPQNYIEGMDEITYAATYQRIRISRKILELQI</sequence>
<dbReference type="GO" id="GO:0003700">
    <property type="term" value="F:DNA-binding transcription factor activity"/>
    <property type="evidence" value="ECO:0007669"/>
    <property type="project" value="InterPro"/>
</dbReference>
<dbReference type="SUPFAM" id="SSF54171">
    <property type="entry name" value="DNA-binding domain"/>
    <property type="match status" value="1"/>
</dbReference>
<gene>
    <name evidence="1" type="ORF">HHT355_0152</name>
</gene>
<dbReference type="InterPro" id="IPR016177">
    <property type="entry name" value="DNA-bd_dom_sf"/>
</dbReference>
<dbReference type="GO" id="GO:0003677">
    <property type="term" value="F:DNA binding"/>
    <property type="evidence" value="ECO:0007669"/>
    <property type="project" value="InterPro"/>
</dbReference>
<protein>
    <recommendedName>
        <fullName evidence="3">AP2/ERF domain-containing protein</fullName>
    </recommendedName>
</protein>
<dbReference type="OrthoDB" id="1765300at2"/>
<evidence type="ECO:0000313" key="2">
    <source>
        <dbReference type="Proteomes" id="UP000236497"/>
    </source>
</evidence>
<evidence type="ECO:0000313" key="1">
    <source>
        <dbReference type="EMBL" id="CRZ33366.1"/>
    </source>
</evidence>
<dbReference type="AlphaFoldDB" id="A0A0H5SET4"/>
<name>A0A0H5SET4_HERHM</name>
<dbReference type="Proteomes" id="UP000236497">
    <property type="component" value="Unassembled WGS sequence"/>
</dbReference>
<dbReference type="EMBL" id="CVTD020000006">
    <property type="protein sequence ID" value="CRZ33366.1"/>
    <property type="molecule type" value="Genomic_DNA"/>
</dbReference>
<organism evidence="1 2">
    <name type="scientific">Herbinix hemicellulosilytica</name>
    <dbReference type="NCBI Taxonomy" id="1564487"/>
    <lineage>
        <taxon>Bacteria</taxon>
        <taxon>Bacillati</taxon>
        <taxon>Bacillota</taxon>
        <taxon>Clostridia</taxon>
        <taxon>Lachnospirales</taxon>
        <taxon>Lachnospiraceae</taxon>
        <taxon>Herbinix</taxon>
    </lineage>
</organism>
<dbReference type="InterPro" id="IPR036955">
    <property type="entry name" value="AP2/ERF_dom_sf"/>
</dbReference>
<proteinExistence type="predicted"/>
<accession>A0A0H5SET4</accession>
<reference evidence="1 2" key="1">
    <citation type="submission" date="2015-06" db="EMBL/GenBank/DDBJ databases">
        <authorList>
            <person name="Wibberg Daniel"/>
        </authorList>
    </citation>
    <scope>NUCLEOTIDE SEQUENCE [LARGE SCALE GENOMIC DNA]</scope>
    <source>
        <strain evidence="1 2">T3/55T</strain>
    </source>
</reference>
<dbReference type="RefSeq" id="WP_103201552.1">
    <property type="nucleotide sequence ID" value="NZ_CVTD020000006.1"/>
</dbReference>